<comment type="caution">
    <text evidence="1">The sequence shown here is derived from an EMBL/GenBank/DDBJ whole genome shotgun (WGS) entry which is preliminary data.</text>
</comment>
<proteinExistence type="predicted"/>
<name>A0A2S9YVA2_9BACT</name>
<dbReference type="AlphaFoldDB" id="A0A2S9YVA2"/>
<protein>
    <submittedName>
        <fullName evidence="1">Uncharacterized protein</fullName>
    </submittedName>
</protein>
<evidence type="ECO:0000313" key="1">
    <source>
        <dbReference type="EMBL" id="PRQ09013.1"/>
    </source>
</evidence>
<dbReference type="Proteomes" id="UP000238823">
    <property type="component" value="Unassembled WGS sequence"/>
</dbReference>
<accession>A0A2S9YVA2</accession>
<dbReference type="EMBL" id="PVNL01000031">
    <property type="protein sequence ID" value="PRQ09013.1"/>
    <property type="molecule type" value="Genomic_DNA"/>
</dbReference>
<dbReference type="RefSeq" id="WP_146157408.1">
    <property type="nucleotide sequence ID" value="NZ_PVNL01000031.1"/>
</dbReference>
<gene>
    <name evidence="1" type="ORF">ENSA7_12840</name>
</gene>
<evidence type="ECO:0000313" key="2">
    <source>
        <dbReference type="Proteomes" id="UP000238823"/>
    </source>
</evidence>
<organism evidence="1 2">
    <name type="scientific">Enhygromyxa salina</name>
    <dbReference type="NCBI Taxonomy" id="215803"/>
    <lineage>
        <taxon>Bacteria</taxon>
        <taxon>Pseudomonadati</taxon>
        <taxon>Myxococcota</taxon>
        <taxon>Polyangia</taxon>
        <taxon>Nannocystales</taxon>
        <taxon>Nannocystaceae</taxon>
        <taxon>Enhygromyxa</taxon>
    </lineage>
</organism>
<reference evidence="1 2" key="1">
    <citation type="submission" date="2018-03" db="EMBL/GenBank/DDBJ databases">
        <title>Draft Genome Sequences of the Obligatory Marine Myxobacteria Enhygromyxa salina SWB007.</title>
        <authorList>
            <person name="Poehlein A."/>
            <person name="Moghaddam J.A."/>
            <person name="Harms H."/>
            <person name="Alanjari M."/>
            <person name="Koenig G.M."/>
            <person name="Daniel R."/>
            <person name="Schaeberle T.F."/>
        </authorList>
    </citation>
    <scope>NUCLEOTIDE SEQUENCE [LARGE SCALE GENOMIC DNA]</scope>
    <source>
        <strain evidence="1 2">SWB007</strain>
    </source>
</reference>
<sequence>MFSLSAMAEVAALNDEAKVRAEALATDYLTTSVPEATLRVAKLLLLREPTFARAEAQLHNRTNTRLELLVERFIAEGNRYRALMLSNWATASLGKLPLYALFLYNSGYGHSQEILEHVLTSERWAPPYLKLVLLNMLHQVLGLEHNHLHRLTVGRFERLAPWVNRLFLERDAVFEWMARKPQPVRFYGGVTNTVLGMYDDLFADPETGAALINRAAERCIDLGGGFNTSEIERLVGRSFVSADLMTPRMADYDSELIMLDASAPRIPVANNAARQAFLARQDRVEHTRFDVFEDQFPTDASSYTIVSAGFMTSTLRAQPSENREVKTARLGTISTSVHAILRVMQLVALGKSVDLFTIQRATSRMYRHKTCLLQWRNGRLERVVTTVDPRSASWRRRYQEHRGFHPENPQFGYLTRLPLPELGPAKRSSSPT</sequence>